<sequence>MKVSCTAMVMLPLVAIMLLSSCRKEKININKNLDIEAYQRFSVTQYRLNARHIRNYLQRLTRNDRDSMLPDRYTKRYYLDKKDFLWINRCGIDAAQIRSLVDCADIIVQMGFDAEKFRVGQIIEDLRRIENLSFDSAHNNINHVYARLEYNLTKFYLRYTYGQRFGFVNPIYLYNRIDVRDSTDGNVIYRQLFALKMERPGPYFAELAMNKIRKDSLTYFLKAVQPVSPLYARLLKRLHQVDVGRYEKAKILCNIERCRWRLKDYPQRYKKYVLVNIPSFKLCAVDGDSVLEMRVGCGTFETKTPLLYSQIKRMDINPQWIIPRSIVKKSIIKHIGDKNYFESRGYLIKNIHTGEEIDLDKASLGMLENREFAVIQRGGKGNSLGRIVFRFDNDFSVYLHDTPSRDFFSREDRGVSHGCIRVQKPFELAKFILGNANDELIRKIAYSIQADISIHRDDKNKSLPIDTLNRKLLIRTCYVKPKVPLFIIYFTIYPDKNGVLTFYDDVYGYDQVIYRQLKNYM</sequence>
<reference evidence="9 10" key="1">
    <citation type="submission" date="2018-06" db="EMBL/GenBank/DDBJ databases">
        <authorList>
            <consortium name="Pathogen Informatics"/>
            <person name="Doyle S."/>
        </authorList>
    </citation>
    <scope>NUCLEOTIDE SEQUENCE [LARGE SCALE GENOMIC DNA]</scope>
    <source>
        <strain evidence="9 10">NCTC13063</strain>
    </source>
</reference>
<keyword evidence="6" id="KW-0961">Cell wall biogenesis/degradation</keyword>
<evidence type="ECO:0000256" key="1">
    <source>
        <dbReference type="ARBA" id="ARBA00004752"/>
    </source>
</evidence>
<dbReference type="SUPFAM" id="SSF141523">
    <property type="entry name" value="L,D-transpeptidase catalytic domain-like"/>
    <property type="match status" value="1"/>
</dbReference>
<evidence type="ECO:0000313" key="10">
    <source>
        <dbReference type="Proteomes" id="UP000255283"/>
    </source>
</evidence>
<evidence type="ECO:0000256" key="4">
    <source>
        <dbReference type="ARBA" id="ARBA00022960"/>
    </source>
</evidence>
<evidence type="ECO:0000256" key="6">
    <source>
        <dbReference type="ARBA" id="ARBA00023316"/>
    </source>
</evidence>
<comment type="caution">
    <text evidence="9">The sequence shown here is derived from an EMBL/GenBank/DDBJ whole genome shotgun (WGS) entry which is preliminary data.</text>
</comment>
<keyword evidence="3" id="KW-0808">Transferase</keyword>
<accession>A0AAQ1UHP2</accession>
<dbReference type="GO" id="GO:0008360">
    <property type="term" value="P:regulation of cell shape"/>
    <property type="evidence" value="ECO:0007669"/>
    <property type="project" value="UniProtKB-KW"/>
</dbReference>
<comment type="pathway">
    <text evidence="1">Cell wall biogenesis; peptidoglycan biosynthesis.</text>
</comment>
<evidence type="ECO:0000256" key="2">
    <source>
        <dbReference type="ARBA" id="ARBA00005992"/>
    </source>
</evidence>
<comment type="similarity">
    <text evidence="2">Belongs to the YkuD family.</text>
</comment>
<evidence type="ECO:0000256" key="5">
    <source>
        <dbReference type="ARBA" id="ARBA00022984"/>
    </source>
</evidence>
<dbReference type="InterPro" id="IPR052905">
    <property type="entry name" value="LD-transpeptidase_YkuD-like"/>
</dbReference>
<feature type="domain" description="L,D-TPase catalytic" evidence="7">
    <location>
        <begin position="271"/>
        <end position="433"/>
    </location>
</feature>
<dbReference type="GO" id="GO:0071555">
    <property type="term" value="P:cell wall organization"/>
    <property type="evidence" value="ECO:0007669"/>
    <property type="project" value="UniProtKB-KW"/>
</dbReference>
<dbReference type="AlphaFoldDB" id="A0AAQ1UHP2"/>
<dbReference type="InterPro" id="IPR038063">
    <property type="entry name" value="Transpep_catalytic_dom"/>
</dbReference>
<keyword evidence="5" id="KW-0573">Peptidoglycan synthesis</keyword>
<proteinExistence type="inferred from homology"/>
<dbReference type="InterPro" id="IPR005490">
    <property type="entry name" value="LD_TPept_cat_dom"/>
</dbReference>
<dbReference type="EMBL" id="UGTJ01000001">
    <property type="protein sequence ID" value="SUB79209.1"/>
    <property type="molecule type" value="Genomic_DNA"/>
</dbReference>
<dbReference type="Proteomes" id="UP000255283">
    <property type="component" value="Unassembled WGS sequence"/>
</dbReference>
<dbReference type="Pfam" id="PF03734">
    <property type="entry name" value="YkuD"/>
    <property type="match status" value="1"/>
</dbReference>
<dbReference type="Pfam" id="PF20142">
    <property type="entry name" value="Scaffold"/>
    <property type="match status" value="1"/>
</dbReference>
<dbReference type="PANTHER" id="PTHR41533">
    <property type="entry name" value="L,D-TRANSPEPTIDASE HI_1667-RELATED"/>
    <property type="match status" value="1"/>
</dbReference>
<dbReference type="GO" id="GO:0016740">
    <property type="term" value="F:transferase activity"/>
    <property type="evidence" value="ECO:0007669"/>
    <property type="project" value="UniProtKB-KW"/>
</dbReference>
<evidence type="ECO:0000313" key="9">
    <source>
        <dbReference type="EMBL" id="SUB79209.1"/>
    </source>
</evidence>
<name>A0AAQ1UHP2_9BACT</name>
<dbReference type="CDD" id="cd16913">
    <property type="entry name" value="YkuD_like"/>
    <property type="match status" value="1"/>
</dbReference>
<protein>
    <submittedName>
        <fullName evidence="9">Murein L,D-transpeptidase</fullName>
    </submittedName>
</protein>
<feature type="domain" description="L,D-transpeptidase scaffold" evidence="8">
    <location>
        <begin position="76"/>
        <end position="238"/>
    </location>
</feature>
<dbReference type="PANTHER" id="PTHR41533:SF2">
    <property type="entry name" value="BLR7131 PROTEIN"/>
    <property type="match status" value="1"/>
</dbReference>
<dbReference type="GO" id="GO:0004180">
    <property type="term" value="F:carboxypeptidase activity"/>
    <property type="evidence" value="ECO:0007669"/>
    <property type="project" value="UniProtKB-ARBA"/>
</dbReference>
<dbReference type="Gene3D" id="2.40.440.10">
    <property type="entry name" value="L,D-transpeptidase catalytic domain-like"/>
    <property type="match status" value="1"/>
</dbReference>
<evidence type="ECO:0000259" key="8">
    <source>
        <dbReference type="Pfam" id="PF20142"/>
    </source>
</evidence>
<dbReference type="GO" id="GO:0009252">
    <property type="term" value="P:peptidoglycan biosynthetic process"/>
    <property type="evidence" value="ECO:0007669"/>
    <property type="project" value="UniProtKB-KW"/>
</dbReference>
<dbReference type="PROSITE" id="PS51257">
    <property type="entry name" value="PROKAR_LIPOPROTEIN"/>
    <property type="match status" value="1"/>
</dbReference>
<gene>
    <name evidence="9" type="ORF">NCTC13063_00467</name>
</gene>
<dbReference type="InterPro" id="IPR045380">
    <property type="entry name" value="LD_TPept_scaffold_dom"/>
</dbReference>
<keyword evidence="4" id="KW-0133">Cell shape</keyword>
<organism evidence="9 10">
    <name type="scientific">Segatella buccae</name>
    <dbReference type="NCBI Taxonomy" id="28126"/>
    <lineage>
        <taxon>Bacteria</taxon>
        <taxon>Pseudomonadati</taxon>
        <taxon>Bacteroidota</taxon>
        <taxon>Bacteroidia</taxon>
        <taxon>Bacteroidales</taxon>
        <taxon>Prevotellaceae</taxon>
        <taxon>Segatella</taxon>
    </lineage>
</organism>
<evidence type="ECO:0000259" key="7">
    <source>
        <dbReference type="Pfam" id="PF03734"/>
    </source>
</evidence>
<evidence type="ECO:0000256" key="3">
    <source>
        <dbReference type="ARBA" id="ARBA00022679"/>
    </source>
</evidence>